<reference evidence="3 4" key="1">
    <citation type="journal article" date="2019" name="Plant Biotechnol. J.">
        <title>The red bayberry genome and genetic basis of sex determination.</title>
        <authorList>
            <person name="Jia H.M."/>
            <person name="Jia H.J."/>
            <person name="Cai Q.L."/>
            <person name="Wang Y."/>
            <person name="Zhao H.B."/>
            <person name="Yang W.F."/>
            <person name="Wang G.Y."/>
            <person name="Li Y.H."/>
            <person name="Zhan D.L."/>
            <person name="Shen Y.T."/>
            <person name="Niu Q.F."/>
            <person name="Chang L."/>
            <person name="Qiu J."/>
            <person name="Zhao L."/>
            <person name="Xie H.B."/>
            <person name="Fu W.Y."/>
            <person name="Jin J."/>
            <person name="Li X.W."/>
            <person name="Jiao Y."/>
            <person name="Zhou C.C."/>
            <person name="Tu T."/>
            <person name="Chai C.Y."/>
            <person name="Gao J.L."/>
            <person name="Fan L.J."/>
            <person name="van de Weg E."/>
            <person name="Wang J.Y."/>
            <person name="Gao Z.S."/>
        </authorList>
    </citation>
    <scope>NUCLEOTIDE SEQUENCE [LARGE SCALE GENOMIC DNA]</scope>
    <source>
        <tissue evidence="3">Leaves</tissue>
    </source>
</reference>
<comment type="caution">
    <text evidence="3">The sequence shown here is derived from an EMBL/GenBank/DDBJ whole genome shotgun (WGS) entry which is preliminary data.</text>
</comment>
<proteinExistence type="predicted"/>
<dbReference type="Gene3D" id="3.40.50.1110">
    <property type="entry name" value="SGNH hydrolase"/>
    <property type="match status" value="1"/>
</dbReference>
<dbReference type="PANTHER" id="PTHR14209:SF9">
    <property type="entry name" value="GDSL ESTERASE_LIPASE CPRD49"/>
    <property type="match status" value="1"/>
</dbReference>
<dbReference type="AlphaFoldDB" id="A0A6A1WGM1"/>
<organism evidence="3 4">
    <name type="scientific">Morella rubra</name>
    <name type="common">Chinese bayberry</name>
    <dbReference type="NCBI Taxonomy" id="262757"/>
    <lineage>
        <taxon>Eukaryota</taxon>
        <taxon>Viridiplantae</taxon>
        <taxon>Streptophyta</taxon>
        <taxon>Embryophyta</taxon>
        <taxon>Tracheophyta</taxon>
        <taxon>Spermatophyta</taxon>
        <taxon>Magnoliopsida</taxon>
        <taxon>eudicotyledons</taxon>
        <taxon>Gunneridae</taxon>
        <taxon>Pentapetalae</taxon>
        <taxon>rosids</taxon>
        <taxon>fabids</taxon>
        <taxon>Fagales</taxon>
        <taxon>Myricaceae</taxon>
        <taxon>Morella</taxon>
    </lineage>
</organism>
<evidence type="ECO:0008006" key="5">
    <source>
        <dbReference type="Google" id="ProtNLM"/>
    </source>
</evidence>
<dbReference type="SUPFAM" id="SSF52266">
    <property type="entry name" value="SGNH hydrolase"/>
    <property type="match status" value="1"/>
</dbReference>
<dbReference type="PANTHER" id="PTHR14209">
    <property type="entry name" value="ISOAMYL ACETATE-HYDROLYZING ESTERASE 1"/>
    <property type="match status" value="1"/>
</dbReference>
<keyword evidence="2" id="KW-1133">Transmembrane helix</keyword>
<name>A0A6A1WGM1_9ROSI</name>
<evidence type="ECO:0000256" key="1">
    <source>
        <dbReference type="SAM" id="Coils"/>
    </source>
</evidence>
<gene>
    <name evidence="3" type="ORF">CJ030_MR2G004215</name>
</gene>
<keyword evidence="2" id="KW-0812">Transmembrane</keyword>
<dbReference type="EMBL" id="RXIC02000020">
    <property type="protein sequence ID" value="KAB1224354.1"/>
    <property type="molecule type" value="Genomic_DNA"/>
</dbReference>
<dbReference type="Proteomes" id="UP000516437">
    <property type="component" value="Chromosome 2"/>
</dbReference>
<keyword evidence="4" id="KW-1185">Reference proteome</keyword>
<evidence type="ECO:0000313" key="4">
    <source>
        <dbReference type="Proteomes" id="UP000516437"/>
    </source>
</evidence>
<evidence type="ECO:0000256" key="2">
    <source>
        <dbReference type="SAM" id="Phobius"/>
    </source>
</evidence>
<dbReference type="InterPro" id="IPR036514">
    <property type="entry name" value="SGNH_hydro_sf"/>
</dbReference>
<feature type="transmembrane region" description="Helical" evidence="2">
    <location>
        <begin position="139"/>
        <end position="156"/>
    </location>
</feature>
<feature type="coiled-coil region" evidence="1">
    <location>
        <begin position="94"/>
        <end position="135"/>
    </location>
</feature>
<protein>
    <recommendedName>
        <fullName evidence="5">GDSL esterase/lipase CPRD49</fullName>
    </recommendedName>
</protein>
<accession>A0A6A1WGM1</accession>
<keyword evidence="1" id="KW-0175">Coiled coil</keyword>
<dbReference type="InterPro" id="IPR045136">
    <property type="entry name" value="Iah1-like"/>
</dbReference>
<dbReference type="OrthoDB" id="671439at2759"/>
<keyword evidence="2" id="KW-0472">Membrane</keyword>
<sequence length="158" mass="18655">MDVKGIDLWTTLQEKDGWQTACFTDGIHLSAEGSKIVVKEILKVLREADWEPSLHWKSLPTEFEHVLRNYPRHLACNFFEWIDPPFSSRGEDIIASMEEKIKTMEVKIKSMEEEMKIMDEKMKIMEEELHKSKAKQRQLRFIFFGSWMLVGCIWLVCS</sequence>
<evidence type="ECO:0000313" key="3">
    <source>
        <dbReference type="EMBL" id="KAB1224354.1"/>
    </source>
</evidence>